<keyword evidence="6 12" id="KW-0812">Transmembrane</keyword>
<comment type="subcellular location">
    <subcellularLocation>
        <location evidence="2">Endoplasmic reticulum membrane</location>
        <topology evidence="2">Multi-pass membrane protein</topology>
    </subcellularLocation>
</comment>
<reference evidence="16" key="1">
    <citation type="submission" date="2021-03" db="EMBL/GenBank/DDBJ databases">
        <title>Comparative genomics and phylogenomic investigation of the class Geoglossomycetes provide insights into ecological specialization and systematics.</title>
        <authorList>
            <person name="Melie T."/>
            <person name="Pirro S."/>
            <person name="Miller A.N."/>
            <person name="Quandt A."/>
        </authorList>
    </citation>
    <scope>NUCLEOTIDE SEQUENCE</scope>
    <source>
        <strain evidence="16">CAQ_001_2017</strain>
    </source>
</reference>
<dbReference type="Proteomes" id="UP000750711">
    <property type="component" value="Unassembled WGS sequence"/>
</dbReference>
<gene>
    <name evidence="16" type="primary">BST1_1</name>
    <name evidence="16" type="ORF">GP486_005263</name>
</gene>
<comment type="function">
    <text evidence="1 12">Involved in inositol deacylation of GPI-anchored proteins which plays important roles in the quality control and ER-associated degradation of GPI-anchored proteins.</text>
</comment>
<evidence type="ECO:0000256" key="3">
    <source>
        <dbReference type="ARBA" id="ARBA00006931"/>
    </source>
</evidence>
<dbReference type="GO" id="GO:0005789">
    <property type="term" value="C:endoplasmic reticulum membrane"/>
    <property type="evidence" value="ECO:0007669"/>
    <property type="project" value="UniProtKB-SubCell"/>
</dbReference>
<feature type="domain" description="GPI inositol-deacylase PGAP1-like alpha/beta" evidence="14">
    <location>
        <begin position="195"/>
        <end position="439"/>
    </location>
</feature>
<dbReference type="PANTHER" id="PTHR15495">
    <property type="entry name" value="NEGATIVE REGULATOR OF VESICLE FORMATION-RELATED"/>
    <property type="match status" value="1"/>
</dbReference>
<dbReference type="SUPFAM" id="SSF53474">
    <property type="entry name" value="alpha/beta-Hydrolases"/>
    <property type="match status" value="1"/>
</dbReference>
<dbReference type="FunFam" id="3.40.50.1820:FF:000056">
    <property type="entry name" value="GPI inositol-deacylase"/>
    <property type="match status" value="1"/>
</dbReference>
<keyword evidence="9 12" id="KW-0653">Protein transport</keyword>
<keyword evidence="17" id="KW-1185">Reference proteome</keyword>
<feature type="transmembrane region" description="Helical" evidence="12">
    <location>
        <begin position="888"/>
        <end position="919"/>
    </location>
</feature>
<protein>
    <recommendedName>
        <fullName evidence="4 12">GPI inositol-deacylase</fullName>
        <ecNumber evidence="12">3.1.-.-</ecNumber>
    </recommendedName>
</protein>
<proteinExistence type="inferred from homology"/>
<sequence>MRRRPSGSAAEDDGGIFVASSTDSSPVETQDEEPQPDPSSRRNPASISPQRLCGKKTERPSGAEVSPAASPRPWKPPASAAAVSGKRLKGMIPLARETTIDKMPDARLRRRSRPWSFWSCSPPTLLTFCAAVVILFAIIRSFLVRQLDVKGCRMPGMHPAYAELVDFDTEHTRFATKYSLYLYREVGIDDDDLKVNGVPVIFIPGNAGSYRQVRSIAAEAAYYFHDVVQHDQAAIEGGARSLDFFTVDFNEDITAFHGQTLLDQAEYLNDAIAYILSLYHDSRRSTRDSDLPDPTSVIVLGHSMGGIVARTMLTMPNYQSSTINTIITMSAPHARPPVSFDSDVVKTYKRINDYWRQAYSQKWANNNPLWHVTLISIAGGGLDTVVPSDYASISSLVPETHGFTVFTSSIPNVWTGMDHQQILWCDQFRRAVVRSLMEIVDVNRPGQTKPRADRMRVFKKWYLTGMEGVVEKTLPQRDPTTLLTLEDNSNSIISQDKRLTLRSFGHSRKPRAYLLPVPPQGTPRRKRFTLLTDQRLDAPGESGKLEILFCSVFPLQAGQSATLFSMNMDLSGDSSGSTRLACKNAAADVIPLPASTRVSKFPFEDTAPFSYLQYDLENIAEHQFVAVVDKAVDPTSGWVVAEFMDNAESTIRTNIGLAQMLTVGMHMRLPSTRPMMVDVKIPALHSSLLAYKLSIGSQACGDDGGLFTPLLRQYVSDPYESKYFVNVRQANINLHGIAPFMPPQLKTRKSGNGVSLQFWFDPTCNTSVDLSLKVDLAGSMGKLFMRYRTVFAAFPLLVVALVLRKQFSVYDNTGAFMSFSEGTDLVLRQSLPVVLFVLTLLSVSLARANSEPAKSTMSFNFFNWQKNETESAVDFTRNDLLLGSQDPFFWFLVPLVGLVSAGVCVAVHYITLVITHILATIYGLLTIRPGWTRNVDRK</sequence>
<evidence type="ECO:0000256" key="7">
    <source>
        <dbReference type="ARBA" id="ARBA00022801"/>
    </source>
</evidence>
<evidence type="ECO:0000259" key="15">
    <source>
        <dbReference type="Pfam" id="PF25140"/>
    </source>
</evidence>
<dbReference type="Pfam" id="PF07819">
    <property type="entry name" value="PGAP1"/>
    <property type="match status" value="1"/>
</dbReference>
<evidence type="ECO:0000256" key="6">
    <source>
        <dbReference type="ARBA" id="ARBA00022692"/>
    </source>
</evidence>
<dbReference type="PANTHER" id="PTHR15495:SF7">
    <property type="entry name" value="GPI INOSITOL-DEACYLASE"/>
    <property type="match status" value="1"/>
</dbReference>
<evidence type="ECO:0000256" key="8">
    <source>
        <dbReference type="ARBA" id="ARBA00022824"/>
    </source>
</evidence>
<evidence type="ECO:0000256" key="12">
    <source>
        <dbReference type="RuleBase" id="RU365011"/>
    </source>
</evidence>
<keyword evidence="8 12" id="KW-0256">Endoplasmic reticulum</keyword>
<feature type="domain" description="GPI inositol-deacylase transmembrane" evidence="15">
    <location>
        <begin position="790"/>
        <end position="936"/>
    </location>
</feature>
<keyword evidence="10 12" id="KW-1133">Transmembrane helix</keyword>
<accession>A0A9P8L9L4</accession>
<evidence type="ECO:0000259" key="14">
    <source>
        <dbReference type="Pfam" id="PF07819"/>
    </source>
</evidence>
<dbReference type="GO" id="GO:0006888">
    <property type="term" value="P:endoplasmic reticulum to Golgi vesicle-mediated transport"/>
    <property type="evidence" value="ECO:0007669"/>
    <property type="project" value="TreeGrafter"/>
</dbReference>
<evidence type="ECO:0000256" key="11">
    <source>
        <dbReference type="ARBA" id="ARBA00023136"/>
    </source>
</evidence>
<feature type="region of interest" description="Disordered" evidence="13">
    <location>
        <begin position="1"/>
        <end position="83"/>
    </location>
</feature>
<evidence type="ECO:0000256" key="4">
    <source>
        <dbReference type="ARBA" id="ARBA00015856"/>
    </source>
</evidence>
<dbReference type="InterPro" id="IPR039529">
    <property type="entry name" value="PGAP1/BST1"/>
</dbReference>
<dbReference type="GO" id="GO:0006505">
    <property type="term" value="P:GPI anchor metabolic process"/>
    <property type="evidence" value="ECO:0007669"/>
    <property type="project" value="TreeGrafter"/>
</dbReference>
<comment type="caution">
    <text evidence="16">The sequence shown here is derived from an EMBL/GenBank/DDBJ whole genome shotgun (WGS) entry which is preliminary data.</text>
</comment>
<evidence type="ECO:0000256" key="2">
    <source>
        <dbReference type="ARBA" id="ARBA00004477"/>
    </source>
</evidence>
<evidence type="ECO:0000256" key="5">
    <source>
        <dbReference type="ARBA" id="ARBA00022448"/>
    </source>
</evidence>
<evidence type="ECO:0000256" key="1">
    <source>
        <dbReference type="ARBA" id="ARBA00003496"/>
    </source>
</evidence>
<evidence type="ECO:0000313" key="17">
    <source>
        <dbReference type="Proteomes" id="UP000750711"/>
    </source>
</evidence>
<dbReference type="EC" id="3.1.-.-" evidence="12"/>
<keyword evidence="7 12" id="KW-0378">Hydrolase</keyword>
<dbReference type="InterPro" id="IPR012908">
    <property type="entry name" value="PGAP1-ab_dom-like"/>
</dbReference>
<keyword evidence="5 12" id="KW-0813">Transport</keyword>
<organism evidence="16 17">
    <name type="scientific">Trichoglossum hirsutum</name>
    <dbReference type="NCBI Taxonomy" id="265104"/>
    <lineage>
        <taxon>Eukaryota</taxon>
        <taxon>Fungi</taxon>
        <taxon>Dikarya</taxon>
        <taxon>Ascomycota</taxon>
        <taxon>Pezizomycotina</taxon>
        <taxon>Geoglossomycetes</taxon>
        <taxon>Geoglossales</taxon>
        <taxon>Geoglossaceae</taxon>
        <taxon>Trichoglossum</taxon>
    </lineage>
</organism>
<comment type="caution">
    <text evidence="12">Lacks conserved residue(s) required for the propagation of feature annotation.</text>
</comment>
<feature type="transmembrane region" description="Helical" evidence="12">
    <location>
        <begin position="785"/>
        <end position="804"/>
    </location>
</feature>
<dbReference type="GO" id="GO:0050185">
    <property type="term" value="F:phosphatidylinositol deacylase activity"/>
    <property type="evidence" value="ECO:0007669"/>
    <property type="project" value="TreeGrafter"/>
</dbReference>
<evidence type="ECO:0000256" key="13">
    <source>
        <dbReference type="SAM" id="MobiDB-lite"/>
    </source>
</evidence>
<comment type="similarity">
    <text evidence="3 12">Belongs to the GPI inositol-deacylase family.</text>
</comment>
<evidence type="ECO:0000256" key="10">
    <source>
        <dbReference type="ARBA" id="ARBA00022989"/>
    </source>
</evidence>
<keyword evidence="11 12" id="KW-0472">Membrane</keyword>
<name>A0A9P8L9L4_9PEZI</name>
<evidence type="ECO:0000313" key="16">
    <source>
        <dbReference type="EMBL" id="KAH0556949.1"/>
    </source>
</evidence>
<feature type="transmembrane region" description="Helical" evidence="12">
    <location>
        <begin position="117"/>
        <end position="143"/>
    </location>
</feature>
<feature type="compositionally biased region" description="Polar residues" evidence="13">
    <location>
        <begin position="19"/>
        <end position="28"/>
    </location>
</feature>
<dbReference type="InterPro" id="IPR029058">
    <property type="entry name" value="AB_hydrolase_fold"/>
</dbReference>
<dbReference type="EMBL" id="JAGHQM010000963">
    <property type="protein sequence ID" value="KAH0556949.1"/>
    <property type="molecule type" value="Genomic_DNA"/>
</dbReference>
<feature type="transmembrane region" description="Helical" evidence="12">
    <location>
        <begin position="825"/>
        <end position="846"/>
    </location>
</feature>
<dbReference type="Pfam" id="PF25141">
    <property type="entry name" value="PGAP1_2nd"/>
    <property type="match status" value="1"/>
</dbReference>
<dbReference type="Pfam" id="PF25140">
    <property type="entry name" value="PGAP1_TMD"/>
    <property type="match status" value="1"/>
</dbReference>
<dbReference type="InterPro" id="IPR056824">
    <property type="entry name" value="PGAP1_TMD"/>
</dbReference>
<dbReference type="AlphaFoldDB" id="A0A9P8L9L4"/>
<dbReference type="Gene3D" id="3.40.50.1820">
    <property type="entry name" value="alpha/beta hydrolase"/>
    <property type="match status" value="1"/>
</dbReference>
<dbReference type="GO" id="GO:0015031">
    <property type="term" value="P:protein transport"/>
    <property type="evidence" value="ECO:0007669"/>
    <property type="project" value="UniProtKB-KW"/>
</dbReference>
<evidence type="ECO:0000256" key="9">
    <source>
        <dbReference type="ARBA" id="ARBA00022927"/>
    </source>
</evidence>